<feature type="region of interest" description="Disordered" evidence="3">
    <location>
        <begin position="595"/>
        <end position="614"/>
    </location>
</feature>
<dbReference type="PANTHER" id="PTHR11566">
    <property type="entry name" value="DYNAMIN"/>
    <property type="match status" value="1"/>
</dbReference>
<proteinExistence type="predicted"/>
<dbReference type="InterPro" id="IPR022812">
    <property type="entry name" value="Dynamin"/>
</dbReference>
<dbReference type="Pfam" id="PF01031">
    <property type="entry name" value="Dynamin_M"/>
    <property type="match status" value="1"/>
</dbReference>
<evidence type="ECO:0000256" key="1">
    <source>
        <dbReference type="ARBA" id="ARBA00022741"/>
    </source>
</evidence>
<feature type="region of interest" description="Disordered" evidence="3">
    <location>
        <begin position="533"/>
        <end position="573"/>
    </location>
</feature>
<dbReference type="InterPro" id="IPR045063">
    <property type="entry name" value="Dynamin_N"/>
</dbReference>
<feature type="compositionally biased region" description="Polar residues" evidence="3">
    <location>
        <begin position="601"/>
        <end position="614"/>
    </location>
</feature>
<comment type="caution">
    <text evidence="5">The sequence shown here is derived from an EMBL/GenBank/DDBJ whole genome shotgun (WGS) entry which is preliminary data.</text>
</comment>
<dbReference type="PROSITE" id="PS51718">
    <property type="entry name" value="G_DYNAMIN_2"/>
    <property type="match status" value="1"/>
</dbReference>
<sequence length="614" mass="69003">MAPGSRRAAASHIKIESSGGRSGASVVTEHTQATNVMDANRSFYHRDQRRSDAPPPSEQTAEGEPLLREMRVRQNPVTVLSPITNDENFSFHTSFQDIGKRLKACNDTLGELQGLGVSHDVPLPELVLVGDQSAGKSSVMSGLANLDLPRSEGTCTRCPLHIRVSRNSDWSCRVSLSKEYKFAPPHDREITEDDVTEEDPFFPWQKLPTTHVQEFKTVHDKNDIEDVLRWAQVAILNDDKPPQTYVPGSGAIAMSTPIQLAAEETSAKFSPNVVSLEIKGPELPNLSFYDMPGIFQNPADAKDDYLVNVVRNLSSTYIEKPSAIIICSMPMNSDAENSFTFGLTRKLGATHRSIGVLTKADLLPLEGNHDQWLSIMQGHAHRTGLGYFITSRPQGKDLEELMKWEEALFENHTVEQWPASFHPFSKRCGVENLKEFLSNKLGEEFIKSLPQIDHKVRINLEKTNRQLARLPELPDNVELEVQRSLLKFTETARMRIDEFTKHFNTLPSSFRQCLLEIKPKFILKDRTDIPVLEISDGSSDGEDAPTVNTPSRSRKRPHMGPLPRRQLSGTEEPLPLRMAMSIMFCQRRRRIAGVIPPHLRGQSSQRFPPRLVNS</sequence>
<reference evidence="5" key="1">
    <citation type="submission" date="2020-10" db="EMBL/GenBank/DDBJ databases">
        <title>High-Quality Genome Resource of Clonostachys rosea strain S41 by Oxford Nanopore Long-Read Sequencing.</title>
        <authorList>
            <person name="Wang H."/>
        </authorList>
    </citation>
    <scope>NUCLEOTIDE SEQUENCE</scope>
    <source>
        <strain evidence="5">S41</strain>
    </source>
</reference>
<dbReference type="InterPro" id="IPR000375">
    <property type="entry name" value="Dynamin_stalk"/>
</dbReference>
<keyword evidence="2" id="KW-0342">GTP-binding</keyword>
<keyword evidence="1" id="KW-0547">Nucleotide-binding</keyword>
<evidence type="ECO:0000256" key="3">
    <source>
        <dbReference type="SAM" id="MobiDB-lite"/>
    </source>
</evidence>
<dbReference type="GO" id="GO:0005737">
    <property type="term" value="C:cytoplasm"/>
    <property type="evidence" value="ECO:0007669"/>
    <property type="project" value="TreeGrafter"/>
</dbReference>
<dbReference type="Proteomes" id="UP000616885">
    <property type="component" value="Unassembled WGS sequence"/>
</dbReference>
<dbReference type="PRINTS" id="PR00195">
    <property type="entry name" value="DYNAMIN"/>
</dbReference>
<feature type="region of interest" description="Disordered" evidence="3">
    <location>
        <begin position="1"/>
        <end position="64"/>
    </location>
</feature>
<dbReference type="GO" id="GO:0003924">
    <property type="term" value="F:GTPase activity"/>
    <property type="evidence" value="ECO:0007669"/>
    <property type="project" value="InterPro"/>
</dbReference>
<name>A0A8H7TQB0_BIOOC</name>
<accession>A0A8H7TQB0</accession>
<protein>
    <recommendedName>
        <fullName evidence="4">Dynamin-type G domain-containing protein</fullName>
    </recommendedName>
</protein>
<dbReference type="InterPro" id="IPR030381">
    <property type="entry name" value="G_DYNAMIN_dom"/>
</dbReference>
<feature type="compositionally biased region" description="Polar residues" evidence="3">
    <location>
        <begin position="28"/>
        <end position="37"/>
    </location>
</feature>
<dbReference type="Gene3D" id="3.40.50.300">
    <property type="entry name" value="P-loop containing nucleotide triphosphate hydrolases"/>
    <property type="match status" value="1"/>
</dbReference>
<dbReference type="GO" id="GO:0005874">
    <property type="term" value="C:microtubule"/>
    <property type="evidence" value="ECO:0007669"/>
    <property type="project" value="TreeGrafter"/>
</dbReference>
<evidence type="ECO:0000256" key="2">
    <source>
        <dbReference type="ARBA" id="ARBA00023134"/>
    </source>
</evidence>
<feature type="domain" description="Dynamin-type G" evidence="4">
    <location>
        <begin position="120"/>
        <end position="450"/>
    </location>
</feature>
<dbReference type="EMBL" id="JADCTT010000004">
    <property type="protein sequence ID" value="KAF9753048.1"/>
    <property type="molecule type" value="Genomic_DNA"/>
</dbReference>
<evidence type="ECO:0000259" key="4">
    <source>
        <dbReference type="PROSITE" id="PS51718"/>
    </source>
</evidence>
<dbReference type="AlphaFoldDB" id="A0A8H7TQB0"/>
<dbReference type="Pfam" id="PF00350">
    <property type="entry name" value="Dynamin_N"/>
    <property type="match status" value="1"/>
</dbReference>
<dbReference type="PANTHER" id="PTHR11566:SF131">
    <property type="entry name" value="GTPASE, PUTATIVE (AFU_ORTHOLOGUE AFUA_6G07630)-RELATED"/>
    <property type="match status" value="1"/>
</dbReference>
<dbReference type="SMART" id="SM00053">
    <property type="entry name" value="DYNc"/>
    <property type="match status" value="1"/>
</dbReference>
<evidence type="ECO:0000313" key="5">
    <source>
        <dbReference type="EMBL" id="KAF9753048.1"/>
    </source>
</evidence>
<dbReference type="SUPFAM" id="SSF52540">
    <property type="entry name" value="P-loop containing nucleoside triphosphate hydrolases"/>
    <property type="match status" value="1"/>
</dbReference>
<dbReference type="GO" id="GO:0008017">
    <property type="term" value="F:microtubule binding"/>
    <property type="evidence" value="ECO:0007669"/>
    <property type="project" value="TreeGrafter"/>
</dbReference>
<dbReference type="GO" id="GO:0005525">
    <property type="term" value="F:GTP binding"/>
    <property type="evidence" value="ECO:0007669"/>
    <property type="project" value="InterPro"/>
</dbReference>
<gene>
    <name evidence="5" type="ORF">IM811_011806</name>
</gene>
<dbReference type="InterPro" id="IPR001401">
    <property type="entry name" value="Dynamin_GTPase"/>
</dbReference>
<dbReference type="InterPro" id="IPR027417">
    <property type="entry name" value="P-loop_NTPase"/>
</dbReference>
<organism evidence="5 6">
    <name type="scientific">Bionectria ochroleuca</name>
    <name type="common">Gliocladium roseum</name>
    <dbReference type="NCBI Taxonomy" id="29856"/>
    <lineage>
        <taxon>Eukaryota</taxon>
        <taxon>Fungi</taxon>
        <taxon>Dikarya</taxon>
        <taxon>Ascomycota</taxon>
        <taxon>Pezizomycotina</taxon>
        <taxon>Sordariomycetes</taxon>
        <taxon>Hypocreomycetidae</taxon>
        <taxon>Hypocreales</taxon>
        <taxon>Bionectriaceae</taxon>
        <taxon>Clonostachys</taxon>
    </lineage>
</organism>
<dbReference type="GO" id="GO:0031623">
    <property type="term" value="P:receptor internalization"/>
    <property type="evidence" value="ECO:0007669"/>
    <property type="project" value="TreeGrafter"/>
</dbReference>
<evidence type="ECO:0000313" key="6">
    <source>
        <dbReference type="Proteomes" id="UP000616885"/>
    </source>
</evidence>
<dbReference type="CDD" id="cd08771">
    <property type="entry name" value="DLP_1"/>
    <property type="match status" value="1"/>
</dbReference>
<dbReference type="GO" id="GO:0005886">
    <property type="term" value="C:plasma membrane"/>
    <property type="evidence" value="ECO:0007669"/>
    <property type="project" value="TreeGrafter"/>
</dbReference>